<dbReference type="SUPFAM" id="SSF46689">
    <property type="entry name" value="Homeodomain-like"/>
    <property type="match status" value="1"/>
</dbReference>
<dbReference type="PROSITE" id="PS50977">
    <property type="entry name" value="HTH_TETR_2"/>
    <property type="match status" value="1"/>
</dbReference>
<evidence type="ECO:0000256" key="1">
    <source>
        <dbReference type="ARBA" id="ARBA00023015"/>
    </source>
</evidence>
<dbReference type="Proteomes" id="UP001183585">
    <property type="component" value="Unassembled WGS sequence"/>
</dbReference>
<dbReference type="InterPro" id="IPR009057">
    <property type="entry name" value="Homeodomain-like_sf"/>
</dbReference>
<dbReference type="InterPro" id="IPR001647">
    <property type="entry name" value="HTH_TetR"/>
</dbReference>
<dbReference type="RefSeq" id="WP_274993536.1">
    <property type="nucleotide sequence ID" value="NZ_JAJQQP010000005.1"/>
</dbReference>
<dbReference type="SUPFAM" id="SSF48498">
    <property type="entry name" value="Tetracyclin repressor-like, C-terminal domain"/>
    <property type="match status" value="1"/>
</dbReference>
<proteinExistence type="predicted"/>
<dbReference type="Gene3D" id="1.10.357.10">
    <property type="entry name" value="Tetracycline Repressor, domain 2"/>
    <property type="match status" value="1"/>
</dbReference>
<evidence type="ECO:0000256" key="2">
    <source>
        <dbReference type="ARBA" id="ARBA00023125"/>
    </source>
</evidence>
<keyword evidence="3" id="KW-0804">Transcription</keyword>
<keyword evidence="7" id="KW-1185">Reference proteome</keyword>
<accession>A0ABU2CTQ0</accession>
<dbReference type="PANTHER" id="PTHR47506:SF6">
    <property type="entry name" value="HTH-TYPE TRANSCRIPTIONAL REPRESSOR NEMR"/>
    <property type="match status" value="1"/>
</dbReference>
<name>A0ABU2CTQ0_9MICO</name>
<organism evidence="6 7">
    <name type="scientific">Promicromonospora iranensis</name>
    <dbReference type="NCBI Taxonomy" id="1105144"/>
    <lineage>
        <taxon>Bacteria</taxon>
        <taxon>Bacillati</taxon>
        <taxon>Actinomycetota</taxon>
        <taxon>Actinomycetes</taxon>
        <taxon>Micrococcales</taxon>
        <taxon>Promicromonosporaceae</taxon>
        <taxon>Promicromonospora</taxon>
    </lineage>
</organism>
<sequence length="181" mass="20151">MTVRRHDPDRRSRIIDVCLDLVAEVGVAGVSHRKVAAAADVPLGSMTYHFAGMDELLREAFARFSRSVSDGFEQRMSEATDLATARAAVVEIITRDVFGTHRDLVLTHELYTLAAREPAYRELTNAWMGRSRAALERHFDPVTARMLDALIEGLTIHRALDTEAPRHETVTEAVRRITAAG</sequence>
<evidence type="ECO:0000256" key="3">
    <source>
        <dbReference type="ARBA" id="ARBA00023163"/>
    </source>
</evidence>
<dbReference type="InterPro" id="IPR041583">
    <property type="entry name" value="TetR_C_31"/>
</dbReference>
<protein>
    <submittedName>
        <fullName evidence="6">DNA-binding transcriptional regulator YbjK</fullName>
    </submittedName>
</protein>
<feature type="domain" description="HTH tetR-type" evidence="5">
    <location>
        <begin position="8"/>
        <end position="68"/>
    </location>
</feature>
<dbReference type="GO" id="GO:0003677">
    <property type="term" value="F:DNA binding"/>
    <property type="evidence" value="ECO:0007669"/>
    <property type="project" value="UniProtKB-KW"/>
</dbReference>
<dbReference type="Pfam" id="PF17940">
    <property type="entry name" value="TetR_C_31"/>
    <property type="match status" value="1"/>
</dbReference>
<dbReference type="InterPro" id="IPR036271">
    <property type="entry name" value="Tet_transcr_reg_TetR-rel_C_sf"/>
</dbReference>
<dbReference type="EMBL" id="JAVDYE010000001">
    <property type="protein sequence ID" value="MDR7384718.1"/>
    <property type="molecule type" value="Genomic_DNA"/>
</dbReference>
<evidence type="ECO:0000313" key="6">
    <source>
        <dbReference type="EMBL" id="MDR7384718.1"/>
    </source>
</evidence>
<dbReference type="Pfam" id="PF00440">
    <property type="entry name" value="TetR_N"/>
    <property type="match status" value="1"/>
</dbReference>
<gene>
    <name evidence="6" type="ORF">J2S48_004233</name>
</gene>
<comment type="caution">
    <text evidence="6">The sequence shown here is derived from an EMBL/GenBank/DDBJ whole genome shotgun (WGS) entry which is preliminary data.</text>
</comment>
<evidence type="ECO:0000259" key="5">
    <source>
        <dbReference type="PROSITE" id="PS50977"/>
    </source>
</evidence>
<dbReference type="PANTHER" id="PTHR47506">
    <property type="entry name" value="TRANSCRIPTIONAL REGULATORY PROTEIN"/>
    <property type="match status" value="1"/>
</dbReference>
<keyword evidence="1" id="KW-0805">Transcription regulation</keyword>
<reference evidence="6 7" key="1">
    <citation type="submission" date="2023-07" db="EMBL/GenBank/DDBJ databases">
        <title>Sequencing the genomes of 1000 actinobacteria strains.</title>
        <authorList>
            <person name="Klenk H.-P."/>
        </authorList>
    </citation>
    <scope>NUCLEOTIDE SEQUENCE [LARGE SCALE GENOMIC DNA]</scope>
    <source>
        <strain evidence="6 7">DSM 45554</strain>
    </source>
</reference>
<evidence type="ECO:0000256" key="4">
    <source>
        <dbReference type="PROSITE-ProRule" id="PRU00335"/>
    </source>
</evidence>
<keyword evidence="2 4" id="KW-0238">DNA-binding</keyword>
<feature type="DNA-binding region" description="H-T-H motif" evidence="4">
    <location>
        <begin position="31"/>
        <end position="50"/>
    </location>
</feature>
<evidence type="ECO:0000313" key="7">
    <source>
        <dbReference type="Proteomes" id="UP001183585"/>
    </source>
</evidence>